<reference evidence="3" key="2">
    <citation type="submission" date="2025-08" db="UniProtKB">
        <authorList>
            <consortium name="RefSeq"/>
        </authorList>
    </citation>
    <scope>IDENTIFICATION</scope>
    <source>
        <tissue evidence="3">Whole sample</tissue>
    </source>
</reference>
<organism evidence="2 3">
    <name type="scientific">Crassostrea virginica</name>
    <name type="common">Eastern oyster</name>
    <dbReference type="NCBI Taxonomy" id="6565"/>
    <lineage>
        <taxon>Eukaryota</taxon>
        <taxon>Metazoa</taxon>
        <taxon>Spiralia</taxon>
        <taxon>Lophotrochozoa</taxon>
        <taxon>Mollusca</taxon>
        <taxon>Bivalvia</taxon>
        <taxon>Autobranchia</taxon>
        <taxon>Pteriomorphia</taxon>
        <taxon>Ostreida</taxon>
        <taxon>Ostreoidea</taxon>
        <taxon>Ostreidae</taxon>
        <taxon>Crassostrea</taxon>
    </lineage>
</organism>
<evidence type="ECO:0000313" key="3">
    <source>
        <dbReference type="RefSeq" id="XP_022317076.1"/>
    </source>
</evidence>
<protein>
    <submittedName>
        <fullName evidence="3">Uncharacterized protein LOC111120560</fullName>
    </submittedName>
</protein>
<accession>A0A8B8CRL3</accession>
<dbReference type="RefSeq" id="XP_022317076.1">
    <property type="nucleotide sequence ID" value="XM_022461368.1"/>
</dbReference>
<feature type="signal peptide" evidence="1">
    <location>
        <begin position="1"/>
        <end position="24"/>
    </location>
</feature>
<proteinExistence type="predicted"/>
<feature type="chain" id="PRO_5034419438" evidence="1">
    <location>
        <begin position="25"/>
        <end position="158"/>
    </location>
</feature>
<keyword evidence="1" id="KW-0732">Signal</keyword>
<evidence type="ECO:0000256" key="1">
    <source>
        <dbReference type="SAM" id="SignalP"/>
    </source>
</evidence>
<evidence type="ECO:0000313" key="2">
    <source>
        <dbReference type="Proteomes" id="UP000694844"/>
    </source>
</evidence>
<dbReference type="GeneID" id="111120560"/>
<dbReference type="KEGG" id="cvn:111120560"/>
<gene>
    <name evidence="3" type="primary">LOC111120560</name>
</gene>
<dbReference type="Proteomes" id="UP000694844">
    <property type="component" value="Chromosome 1"/>
</dbReference>
<reference evidence="2" key="1">
    <citation type="submission" date="2024-06" db="UniProtKB">
        <authorList>
            <consortium name="RefSeq"/>
        </authorList>
    </citation>
    <scope>NUCLEOTIDE SEQUENCE [LARGE SCALE GENOMIC DNA]</scope>
</reference>
<name>A0A8B8CRL3_CRAVI</name>
<keyword evidence="2" id="KW-1185">Reference proteome</keyword>
<dbReference type="OrthoDB" id="6136080at2759"/>
<dbReference type="AlphaFoldDB" id="A0A8B8CRL3"/>
<sequence>MTTMGMLTTLVWILLLHAAITVEAIRRYRRLCHHDEVDVGIRRAPQDAVATHTCVPGPSVRTCLVMDAAEGFNCTGDFHLQGGLPNRRNMCCNRMYHQLFECSVPLRTFSYMQGFDIQLRSGVIRSIIPSPTAGDITTFRLEICSLLPVTFDSFGRKK</sequence>